<dbReference type="RefSeq" id="WP_346085536.1">
    <property type="nucleotide sequence ID" value="NZ_BAAAZK010000003.1"/>
</dbReference>
<dbReference type="EMBL" id="BAAAZK010000003">
    <property type="protein sequence ID" value="GAA4173748.1"/>
    <property type="molecule type" value="Genomic_DNA"/>
</dbReference>
<accession>A0ABP7ZYQ9</accession>
<dbReference type="Gene3D" id="2.120.10.30">
    <property type="entry name" value="TolB, C-terminal domain"/>
    <property type="match status" value="1"/>
</dbReference>
<evidence type="ECO:0000313" key="1">
    <source>
        <dbReference type="EMBL" id="GAA4173748.1"/>
    </source>
</evidence>
<evidence type="ECO:0008006" key="3">
    <source>
        <dbReference type="Google" id="ProtNLM"/>
    </source>
</evidence>
<proteinExistence type="predicted"/>
<gene>
    <name evidence="1" type="ORF">GCM10022218_17100</name>
</gene>
<evidence type="ECO:0000313" key="2">
    <source>
        <dbReference type="Proteomes" id="UP001500167"/>
    </source>
</evidence>
<reference evidence="2" key="1">
    <citation type="journal article" date="2019" name="Int. J. Syst. Evol. Microbiol.">
        <title>The Global Catalogue of Microorganisms (GCM) 10K type strain sequencing project: providing services to taxonomists for standard genome sequencing and annotation.</title>
        <authorList>
            <consortium name="The Broad Institute Genomics Platform"/>
            <consortium name="The Broad Institute Genome Sequencing Center for Infectious Disease"/>
            <person name="Wu L."/>
            <person name="Ma J."/>
        </authorList>
    </citation>
    <scope>NUCLEOTIDE SEQUENCE [LARGE SCALE GENOMIC DNA]</scope>
    <source>
        <strain evidence="2">JCM 16722</strain>
    </source>
</reference>
<dbReference type="Proteomes" id="UP001500167">
    <property type="component" value="Unassembled WGS sequence"/>
</dbReference>
<sequence>MNNKLLVIIGVVFISLAVSFCRSNDNQAKSPEIHSLDNVEIIVDVQKKDSINLSSIVSDVSFLRLDSANETAFEKIDQLDYDDSHYFVLDKDYAKKVLVFDSKGKLIAESKAGREQTPIAFSLDKINKQIVIAYKNQRVCKYDYHLNLLKQDSLYLFFNSFAYSPADSTILFNLSKMINFNSDDLKFGNKNEITFELLAYNKNKNVRNLYLPFDLDRFPQGAIYVTISRSFYNYNDTILYIKPLDNTIFGWNINSQKLNARYSVYFENSKILKNIDQLSGQSFFDFLKSDTSVNYSFLIKDVIESDRFLYFNFFRGNELLTHIYLKSNRGKLSGRLVNDLYQIPIYISDKIENNFISIIYPRDVGEYYRKNLNTATKELRNLVSSVSNNKPIVCLQNSKI</sequence>
<name>A0ABP7ZYQ9_9SPHI</name>
<protein>
    <recommendedName>
        <fullName evidence="3">6-bladed beta-propeller</fullName>
    </recommendedName>
</protein>
<dbReference type="SUPFAM" id="SSF101898">
    <property type="entry name" value="NHL repeat"/>
    <property type="match status" value="1"/>
</dbReference>
<keyword evidence="2" id="KW-1185">Reference proteome</keyword>
<comment type="caution">
    <text evidence="1">The sequence shown here is derived from an EMBL/GenBank/DDBJ whole genome shotgun (WGS) entry which is preliminary data.</text>
</comment>
<dbReference type="InterPro" id="IPR011042">
    <property type="entry name" value="6-blade_b-propeller_TolB-like"/>
</dbReference>
<organism evidence="1 2">
    <name type="scientific">Sphingobacterium ginsenosidimutans</name>
    <dbReference type="NCBI Taxonomy" id="687845"/>
    <lineage>
        <taxon>Bacteria</taxon>
        <taxon>Pseudomonadati</taxon>
        <taxon>Bacteroidota</taxon>
        <taxon>Sphingobacteriia</taxon>
        <taxon>Sphingobacteriales</taxon>
        <taxon>Sphingobacteriaceae</taxon>
        <taxon>Sphingobacterium</taxon>
    </lineage>
</organism>